<dbReference type="STRING" id="33114.A0A2G2WBB9"/>
<dbReference type="InterPro" id="IPR003890">
    <property type="entry name" value="MIF4G-like_typ-3"/>
</dbReference>
<evidence type="ECO:0000259" key="2">
    <source>
        <dbReference type="SMART" id="SM00543"/>
    </source>
</evidence>
<accession>A0A2G2WBB9</accession>
<feature type="domain" description="MIF4G" evidence="2">
    <location>
        <begin position="525"/>
        <end position="751"/>
    </location>
</feature>
<dbReference type="Pfam" id="PF02854">
    <property type="entry name" value="MIF4G"/>
    <property type="match status" value="2"/>
</dbReference>
<keyword evidence="3" id="KW-0396">Initiation factor</keyword>
<dbReference type="Gene3D" id="1.25.40.180">
    <property type="match status" value="2"/>
</dbReference>
<comment type="caution">
    <text evidence="3">The sequence shown here is derived from an EMBL/GenBank/DDBJ whole genome shotgun (WGS) entry which is preliminary data.</text>
</comment>
<name>A0A2G2WBB9_CAPBA</name>
<proteinExistence type="predicted"/>
<organism evidence="3 4">
    <name type="scientific">Capsicum baccatum</name>
    <name type="common">Peruvian pepper</name>
    <dbReference type="NCBI Taxonomy" id="33114"/>
    <lineage>
        <taxon>Eukaryota</taxon>
        <taxon>Viridiplantae</taxon>
        <taxon>Streptophyta</taxon>
        <taxon>Embryophyta</taxon>
        <taxon>Tracheophyta</taxon>
        <taxon>Spermatophyta</taxon>
        <taxon>Magnoliopsida</taxon>
        <taxon>eudicotyledons</taxon>
        <taxon>Gunneridae</taxon>
        <taxon>Pentapetalae</taxon>
        <taxon>asterids</taxon>
        <taxon>lamiids</taxon>
        <taxon>Solanales</taxon>
        <taxon>Solanaceae</taxon>
        <taxon>Solanoideae</taxon>
        <taxon>Capsiceae</taxon>
        <taxon>Capsicum</taxon>
    </lineage>
</organism>
<dbReference type="Proteomes" id="UP000224567">
    <property type="component" value="Unassembled WGS sequence"/>
</dbReference>
<gene>
    <name evidence="3" type="ORF">CQW23_16415</name>
</gene>
<evidence type="ECO:0000313" key="4">
    <source>
        <dbReference type="Proteomes" id="UP000224567"/>
    </source>
</evidence>
<reference evidence="4" key="2">
    <citation type="journal article" date="2017" name="J. Anim. Genet.">
        <title>Multiple reference genome sequences of hot pepper reveal the massive evolution of plant disease resistance genes by retroduplication.</title>
        <authorList>
            <person name="Kim S."/>
            <person name="Park J."/>
            <person name="Yeom S.-I."/>
            <person name="Kim Y.-M."/>
            <person name="Seo E."/>
            <person name="Kim K.-T."/>
            <person name="Kim M.-S."/>
            <person name="Lee J.M."/>
            <person name="Cheong K."/>
            <person name="Shin H.-S."/>
            <person name="Kim S.-B."/>
            <person name="Han K."/>
            <person name="Lee J."/>
            <person name="Park M."/>
            <person name="Lee H.-A."/>
            <person name="Lee H.-Y."/>
            <person name="Lee Y."/>
            <person name="Oh S."/>
            <person name="Lee J.H."/>
            <person name="Choi E."/>
            <person name="Choi E."/>
            <person name="Lee S.E."/>
            <person name="Jeon J."/>
            <person name="Kim H."/>
            <person name="Choi G."/>
            <person name="Song H."/>
            <person name="Lee J."/>
            <person name="Lee S.-C."/>
            <person name="Kwon J.-K."/>
            <person name="Lee H.-Y."/>
            <person name="Koo N."/>
            <person name="Hong Y."/>
            <person name="Kim R.W."/>
            <person name="Kang W.-H."/>
            <person name="Huh J.H."/>
            <person name="Kang B.-C."/>
            <person name="Yang T.-J."/>
            <person name="Lee Y.-H."/>
            <person name="Bennetzen J.L."/>
            <person name="Choi D."/>
        </authorList>
    </citation>
    <scope>NUCLEOTIDE SEQUENCE [LARGE SCALE GENOMIC DNA]</scope>
    <source>
        <strain evidence="4">cv. PBC81</strain>
    </source>
</reference>
<dbReference type="GO" id="GO:0016281">
    <property type="term" value="C:eukaryotic translation initiation factor 4F complex"/>
    <property type="evidence" value="ECO:0007669"/>
    <property type="project" value="TreeGrafter"/>
</dbReference>
<evidence type="ECO:0000256" key="1">
    <source>
        <dbReference type="SAM" id="MobiDB-lite"/>
    </source>
</evidence>
<dbReference type="EMBL" id="MLFT02000007">
    <property type="protein sequence ID" value="PHT42390.1"/>
    <property type="molecule type" value="Genomic_DNA"/>
</dbReference>
<feature type="domain" description="MIF4G" evidence="2">
    <location>
        <begin position="73"/>
        <end position="298"/>
    </location>
</feature>
<dbReference type="OrthoDB" id="1303895at2759"/>
<dbReference type="SMART" id="SM00543">
    <property type="entry name" value="MIF4G"/>
    <property type="match status" value="2"/>
</dbReference>
<keyword evidence="3" id="KW-0648">Protein biosynthesis</keyword>
<dbReference type="GO" id="GO:0003729">
    <property type="term" value="F:mRNA binding"/>
    <property type="evidence" value="ECO:0007669"/>
    <property type="project" value="TreeGrafter"/>
</dbReference>
<dbReference type="InterPro" id="IPR016024">
    <property type="entry name" value="ARM-type_fold"/>
</dbReference>
<protein>
    <submittedName>
        <fullName evidence="3">Eukaryotic translation initiation factor isoform 4G-2</fullName>
    </submittedName>
</protein>
<dbReference type="PANTHER" id="PTHR23253:SF58">
    <property type="entry name" value="EUKARYOTIC TRANSLATION INITIATION FACTOR-LIKE"/>
    <property type="match status" value="1"/>
</dbReference>
<dbReference type="GO" id="GO:0003743">
    <property type="term" value="F:translation initiation factor activity"/>
    <property type="evidence" value="ECO:0007669"/>
    <property type="project" value="UniProtKB-KW"/>
</dbReference>
<dbReference type="PANTHER" id="PTHR23253">
    <property type="entry name" value="EUKARYOTIC TRANSLATION INITIATION FACTOR 4 GAMMA"/>
    <property type="match status" value="1"/>
</dbReference>
<dbReference type="SUPFAM" id="SSF48371">
    <property type="entry name" value="ARM repeat"/>
    <property type="match status" value="2"/>
</dbReference>
<feature type="region of interest" description="Disordered" evidence="1">
    <location>
        <begin position="317"/>
        <end position="339"/>
    </location>
</feature>
<reference evidence="3 4" key="1">
    <citation type="journal article" date="2017" name="Genome Biol.">
        <title>New reference genome sequences of hot pepper reveal the massive evolution of plant disease-resistance genes by retroduplication.</title>
        <authorList>
            <person name="Kim S."/>
            <person name="Park J."/>
            <person name="Yeom S.I."/>
            <person name="Kim Y.M."/>
            <person name="Seo E."/>
            <person name="Kim K.T."/>
            <person name="Kim M.S."/>
            <person name="Lee J.M."/>
            <person name="Cheong K."/>
            <person name="Shin H.S."/>
            <person name="Kim S.B."/>
            <person name="Han K."/>
            <person name="Lee J."/>
            <person name="Park M."/>
            <person name="Lee H.A."/>
            <person name="Lee H.Y."/>
            <person name="Lee Y."/>
            <person name="Oh S."/>
            <person name="Lee J.H."/>
            <person name="Choi E."/>
            <person name="Choi E."/>
            <person name="Lee S.E."/>
            <person name="Jeon J."/>
            <person name="Kim H."/>
            <person name="Choi G."/>
            <person name="Song H."/>
            <person name="Lee J."/>
            <person name="Lee S.C."/>
            <person name="Kwon J.K."/>
            <person name="Lee H.Y."/>
            <person name="Koo N."/>
            <person name="Hong Y."/>
            <person name="Kim R.W."/>
            <person name="Kang W.H."/>
            <person name="Huh J.H."/>
            <person name="Kang B.C."/>
            <person name="Yang T.J."/>
            <person name="Lee Y.H."/>
            <person name="Bennetzen J.L."/>
            <person name="Choi D."/>
        </authorList>
    </citation>
    <scope>NUCLEOTIDE SEQUENCE [LARGE SCALE GENOMIC DNA]</scope>
    <source>
        <strain evidence="4">cv. PBC81</strain>
    </source>
</reference>
<sequence length="767" mass="87067">MGRFGSTGDSFFEGREGVMYTRDQLVQLREGVLDRSLKPSFVTQGGSTRMLIKAETPRSAAQKSNFFDKDHVLNTVMGLLNPPTVTKFDLLKRQLIASAITNADTLKDVVSLIFNSAVLEPTFCPMYAQLFSDLSENLPPFPSDEPGGRKISFKRVLLNNCQEAFEGADKLRDEVRQMIAPEQESEHKDIEKFVKLRNLGNIKLIGELFNIRMVTESIVRRIVQELLEQDPKSCPEEEKVEAICQFFNIIDKQLDENNNSTSVNDVYFNRLKQLSTNPQLVPRLRFMVRDVMDLRSNNWVPRREEVKAKSIAEFHSKAQKTLSSRPGASARMRNCRGPPAQGSSRWLSFLTMFLKSNKKLKLSFLVKMPTTQDSRFEGHERVRYTLGQLLQLKGDILKLKQEVEAELFGEDSNQDHADNNVQCQSKSRFSEPDTDDCCSKSAQLSAPVVDISLEPLRVKREDGDRFYSSRQVANEYNVQEQLSSHLARTQTSPNQADGPPNTLIKAELPCSPARGTNLSDKYRVLKTVKGILNNPTLEKFDLLKSQQIISAITSTDTLKDVISMIFLNAVLEPTFCPKYAQLCADLNLKLPSFPSNEPGGESTTFKCVLWNNCQEAVEVDYKLRAEVRRMMMAPEQESARNDKEKLIKLRAHGNARLIGELYKQNMIPKWIIHDIVLQLLGQNPGSCPPEENVEAICWLFNNIGKLLDERQDSRNINDLYFGCLKRLSTNPQLAPRLKLMVCDLLDLRANNWIPKPIFSFGPRSENC</sequence>
<evidence type="ECO:0000313" key="3">
    <source>
        <dbReference type="EMBL" id="PHT42390.1"/>
    </source>
</evidence>
<keyword evidence="4" id="KW-1185">Reference proteome</keyword>
<dbReference type="AlphaFoldDB" id="A0A2G2WBB9"/>